<dbReference type="InterPro" id="IPR018764">
    <property type="entry name" value="RskA_C"/>
</dbReference>
<dbReference type="PANTHER" id="PTHR37461">
    <property type="entry name" value="ANTI-SIGMA-K FACTOR RSKA"/>
    <property type="match status" value="1"/>
</dbReference>
<evidence type="ECO:0000256" key="11">
    <source>
        <dbReference type="SAM" id="MobiDB-lite"/>
    </source>
</evidence>
<dbReference type="GO" id="GO:0005886">
    <property type="term" value="C:plasma membrane"/>
    <property type="evidence" value="ECO:0007669"/>
    <property type="project" value="UniProtKB-SubCell"/>
</dbReference>
<evidence type="ECO:0000313" key="14">
    <source>
        <dbReference type="EMBL" id="SFP88719.1"/>
    </source>
</evidence>
<evidence type="ECO:0000256" key="1">
    <source>
        <dbReference type="ARBA" id="ARBA00004167"/>
    </source>
</evidence>
<keyword evidence="14" id="KW-0862">Zinc</keyword>
<keyword evidence="5" id="KW-1133">Transmembrane helix</keyword>
<feature type="domain" description="Anti-sigma K factor RskA C-terminal" evidence="12">
    <location>
        <begin position="96"/>
        <end position="256"/>
    </location>
</feature>
<keyword evidence="6" id="KW-0472">Membrane</keyword>
<dbReference type="EMBL" id="FOXD01000012">
    <property type="protein sequence ID" value="SFP88719.1"/>
    <property type="molecule type" value="Genomic_DNA"/>
</dbReference>
<evidence type="ECO:0000256" key="3">
    <source>
        <dbReference type="ARBA" id="ARBA00022475"/>
    </source>
</evidence>
<dbReference type="Proteomes" id="UP000198892">
    <property type="component" value="Unassembled WGS sequence"/>
</dbReference>
<dbReference type="InterPro" id="IPR051474">
    <property type="entry name" value="Anti-sigma-K/W_factor"/>
</dbReference>
<name>A0A1I5U0C1_9BACI</name>
<dbReference type="Pfam" id="PF10099">
    <property type="entry name" value="RskA_C"/>
    <property type="match status" value="1"/>
</dbReference>
<dbReference type="GO" id="GO:0006417">
    <property type="term" value="P:regulation of translation"/>
    <property type="evidence" value="ECO:0007669"/>
    <property type="project" value="TreeGrafter"/>
</dbReference>
<reference evidence="15" key="1">
    <citation type="submission" date="2016-10" db="EMBL/GenBank/DDBJ databases">
        <authorList>
            <person name="Varghese N."/>
            <person name="Submissions S."/>
        </authorList>
    </citation>
    <scope>NUCLEOTIDE SEQUENCE [LARGE SCALE GENOMIC DNA]</scope>
    <source>
        <strain evidence="15">S7</strain>
    </source>
</reference>
<dbReference type="InterPro" id="IPR027383">
    <property type="entry name" value="Znf_put"/>
</dbReference>
<evidence type="ECO:0000256" key="6">
    <source>
        <dbReference type="ARBA" id="ARBA00023136"/>
    </source>
</evidence>
<feature type="region of interest" description="Disordered" evidence="11">
    <location>
        <begin position="122"/>
        <end position="155"/>
    </location>
</feature>
<dbReference type="PANTHER" id="PTHR37461:SF1">
    <property type="entry name" value="ANTI-SIGMA-K FACTOR RSKA"/>
    <property type="match status" value="1"/>
</dbReference>
<gene>
    <name evidence="14" type="ORF">SAMN05518683_1126</name>
</gene>
<evidence type="ECO:0000256" key="4">
    <source>
        <dbReference type="ARBA" id="ARBA00022692"/>
    </source>
</evidence>
<proteinExistence type="inferred from homology"/>
<protein>
    <recommendedName>
        <fullName evidence="8">Anti-sigma-W factor RsiW</fullName>
    </recommendedName>
    <alternativeName>
        <fullName evidence="10">Regulator of SigK</fullName>
    </alternativeName>
    <alternativeName>
        <fullName evidence="9">Sigma-K anti-sigma factor RskA</fullName>
    </alternativeName>
</protein>
<evidence type="ECO:0000259" key="13">
    <source>
        <dbReference type="Pfam" id="PF13490"/>
    </source>
</evidence>
<dbReference type="GO" id="GO:0016989">
    <property type="term" value="F:sigma factor antagonist activity"/>
    <property type="evidence" value="ECO:0007669"/>
    <property type="project" value="TreeGrafter"/>
</dbReference>
<dbReference type="Gene3D" id="1.10.10.1320">
    <property type="entry name" value="Anti-sigma factor, zinc-finger domain"/>
    <property type="match status" value="1"/>
</dbReference>
<dbReference type="OrthoDB" id="150725at2"/>
<evidence type="ECO:0000256" key="2">
    <source>
        <dbReference type="ARBA" id="ARBA00004236"/>
    </source>
</evidence>
<dbReference type="GO" id="GO:0008270">
    <property type="term" value="F:zinc ion binding"/>
    <property type="evidence" value="ECO:0007669"/>
    <property type="project" value="UniProtKB-KW"/>
</dbReference>
<keyword evidence="4" id="KW-0812">Transmembrane</keyword>
<evidence type="ECO:0000256" key="9">
    <source>
        <dbReference type="ARBA" id="ARBA00029829"/>
    </source>
</evidence>
<evidence type="ECO:0000256" key="8">
    <source>
        <dbReference type="ARBA" id="ARBA00024438"/>
    </source>
</evidence>
<dbReference type="STRING" id="1884432.SAMN05518683_1126"/>
<dbReference type="RefSeq" id="WP_093337533.1">
    <property type="nucleotide sequence ID" value="NZ_FOXD01000012.1"/>
</dbReference>
<keyword evidence="14" id="KW-0863">Zinc-finger</keyword>
<feature type="region of interest" description="Disordered" evidence="11">
    <location>
        <begin position="242"/>
        <end position="263"/>
    </location>
</feature>
<feature type="compositionally biased region" description="Polar residues" evidence="11">
    <location>
        <begin position="146"/>
        <end position="155"/>
    </location>
</feature>
<evidence type="ECO:0000256" key="5">
    <source>
        <dbReference type="ARBA" id="ARBA00022989"/>
    </source>
</evidence>
<evidence type="ECO:0000259" key="12">
    <source>
        <dbReference type="Pfam" id="PF10099"/>
    </source>
</evidence>
<feature type="domain" description="Putative zinc-finger" evidence="13">
    <location>
        <begin position="8"/>
        <end position="36"/>
    </location>
</feature>
<keyword evidence="3" id="KW-1003">Cell membrane</keyword>
<comment type="subcellular location">
    <subcellularLocation>
        <location evidence="2">Cell membrane</location>
    </subcellularLocation>
    <subcellularLocation>
        <location evidence="1">Membrane</location>
        <topology evidence="1">Single-pass membrane protein</topology>
    </subcellularLocation>
</comment>
<evidence type="ECO:0000256" key="10">
    <source>
        <dbReference type="ARBA" id="ARBA00030803"/>
    </source>
</evidence>
<comment type="similarity">
    <text evidence="7">Belongs to the zinc-associated anti-sigma factor (ZAS) superfamily. Anti-sigma-W factor family.</text>
</comment>
<sequence>MENKTCHHLIDYINDRLTEEEKQAFEQHLQECETCREELQEIEDAAGDTAFHVKQVDPPDGLKGRVLGHVLEEDQQEEPARVTAKKTWSGTKTAGVALAAGLLLSLGMNIYTTSQLQNLSSENQELEQELSDTRTALSDLQDEESGTSPGTQDSIQTATFLPSDEGQSGGTAALVEQNESAELLVQAQNLEALTNEEVYQVWLFEDGTPVPAGSFTTNEAGAGGVLYKLENRQGDWDAVAVSKEPQPGNEQPQGEVVMQAEWS</sequence>
<evidence type="ECO:0000313" key="15">
    <source>
        <dbReference type="Proteomes" id="UP000198892"/>
    </source>
</evidence>
<keyword evidence="15" id="KW-1185">Reference proteome</keyword>
<keyword evidence="14" id="KW-0479">Metal-binding</keyword>
<dbReference type="InterPro" id="IPR041916">
    <property type="entry name" value="Anti_sigma_zinc_sf"/>
</dbReference>
<organism evidence="14 15">
    <name type="scientific">Salibacterium halotolerans</name>
    <dbReference type="NCBI Taxonomy" id="1884432"/>
    <lineage>
        <taxon>Bacteria</taxon>
        <taxon>Bacillati</taxon>
        <taxon>Bacillota</taxon>
        <taxon>Bacilli</taxon>
        <taxon>Bacillales</taxon>
        <taxon>Bacillaceae</taxon>
    </lineage>
</organism>
<dbReference type="AlphaFoldDB" id="A0A1I5U0C1"/>
<dbReference type="Pfam" id="PF13490">
    <property type="entry name" value="zf-HC2"/>
    <property type="match status" value="1"/>
</dbReference>
<accession>A0A1I5U0C1</accession>
<evidence type="ECO:0000256" key="7">
    <source>
        <dbReference type="ARBA" id="ARBA00024353"/>
    </source>
</evidence>